<gene>
    <name evidence="2" type="ORF">DILT_LOCUS5406</name>
</gene>
<organism evidence="2 3">
    <name type="scientific">Dibothriocephalus latus</name>
    <name type="common">Fish tapeworm</name>
    <name type="synonym">Diphyllobothrium latum</name>
    <dbReference type="NCBI Taxonomy" id="60516"/>
    <lineage>
        <taxon>Eukaryota</taxon>
        <taxon>Metazoa</taxon>
        <taxon>Spiralia</taxon>
        <taxon>Lophotrochozoa</taxon>
        <taxon>Platyhelminthes</taxon>
        <taxon>Cestoda</taxon>
        <taxon>Eucestoda</taxon>
        <taxon>Diphyllobothriidea</taxon>
        <taxon>Diphyllobothriidae</taxon>
        <taxon>Dibothriocephalus</taxon>
    </lineage>
</organism>
<dbReference type="OrthoDB" id="6242809at2759"/>
<protein>
    <submittedName>
        <fullName evidence="2">Uncharacterized protein</fullName>
    </submittedName>
</protein>
<dbReference type="Proteomes" id="UP000281553">
    <property type="component" value="Unassembled WGS sequence"/>
</dbReference>
<name>A0A3P7KWW9_DIBLA</name>
<feature type="region of interest" description="Disordered" evidence="1">
    <location>
        <begin position="129"/>
        <end position="148"/>
    </location>
</feature>
<sequence>MLEVHQGQVGDGRRSPWRQSFHPDAHLYRFQALDHELETATSQPHNSSMYGRMNDAAVADTLATTTRTTMIRTEEQRQEQHSESIETRIQHIDSGGNLHGPLDQKHSAKLDNVKKSWESYGRRQEQQQQQQLQSNWTETQRSRSGVRQWDVRSDTFAPRCIELKRVLPVKDGIISPEEPA</sequence>
<proteinExistence type="predicted"/>
<evidence type="ECO:0000313" key="2">
    <source>
        <dbReference type="EMBL" id="VDN09575.1"/>
    </source>
</evidence>
<feature type="compositionally biased region" description="Polar residues" evidence="1">
    <location>
        <begin position="134"/>
        <end position="145"/>
    </location>
</feature>
<dbReference type="EMBL" id="UYRU01047339">
    <property type="protein sequence ID" value="VDN09575.1"/>
    <property type="molecule type" value="Genomic_DNA"/>
</dbReference>
<reference evidence="2 3" key="1">
    <citation type="submission" date="2018-11" db="EMBL/GenBank/DDBJ databases">
        <authorList>
            <consortium name="Pathogen Informatics"/>
        </authorList>
    </citation>
    <scope>NUCLEOTIDE SEQUENCE [LARGE SCALE GENOMIC DNA]</scope>
</reference>
<accession>A0A3P7KWW9</accession>
<feature type="region of interest" description="Disordered" evidence="1">
    <location>
        <begin position="1"/>
        <end position="20"/>
    </location>
</feature>
<evidence type="ECO:0000256" key="1">
    <source>
        <dbReference type="SAM" id="MobiDB-lite"/>
    </source>
</evidence>
<dbReference type="AlphaFoldDB" id="A0A3P7KWW9"/>
<evidence type="ECO:0000313" key="3">
    <source>
        <dbReference type="Proteomes" id="UP000281553"/>
    </source>
</evidence>
<keyword evidence="3" id="KW-1185">Reference proteome</keyword>